<gene>
    <name evidence="6" type="ORF">UFOPK2658_02038</name>
    <name evidence="7" type="ORF">UFOPK3494_01785</name>
</gene>
<dbReference type="InterPro" id="IPR036390">
    <property type="entry name" value="WH_DNA-bd_sf"/>
</dbReference>
<evidence type="ECO:0000313" key="7">
    <source>
        <dbReference type="EMBL" id="CAB4915510.1"/>
    </source>
</evidence>
<dbReference type="Gene3D" id="3.30.450.40">
    <property type="match status" value="2"/>
</dbReference>
<feature type="domain" description="IclR-ED" evidence="5">
    <location>
        <begin position="68"/>
        <end position="215"/>
    </location>
</feature>
<dbReference type="Gene3D" id="1.10.10.10">
    <property type="entry name" value="Winged helix-like DNA-binding domain superfamily/Winged helix DNA-binding domain"/>
    <property type="match status" value="1"/>
</dbReference>
<dbReference type="InterPro" id="IPR050707">
    <property type="entry name" value="HTH_MetabolicPath_Reg"/>
</dbReference>
<organism evidence="7">
    <name type="scientific">freshwater metagenome</name>
    <dbReference type="NCBI Taxonomy" id="449393"/>
    <lineage>
        <taxon>unclassified sequences</taxon>
        <taxon>metagenomes</taxon>
        <taxon>ecological metagenomes</taxon>
    </lineage>
</organism>
<dbReference type="GO" id="GO:0045892">
    <property type="term" value="P:negative regulation of DNA-templated transcription"/>
    <property type="evidence" value="ECO:0007669"/>
    <property type="project" value="TreeGrafter"/>
</dbReference>
<dbReference type="GO" id="GO:0003700">
    <property type="term" value="F:DNA-binding transcription factor activity"/>
    <property type="evidence" value="ECO:0007669"/>
    <property type="project" value="TreeGrafter"/>
</dbReference>
<dbReference type="Pfam" id="PF01614">
    <property type="entry name" value="IclR_C"/>
    <property type="match status" value="2"/>
</dbReference>
<dbReference type="PROSITE" id="PS51077">
    <property type="entry name" value="HTH_ICLR"/>
    <property type="match status" value="1"/>
</dbReference>
<dbReference type="PANTHER" id="PTHR30136:SF39">
    <property type="entry name" value="TRANSCRIPTIONAL REGULATORY PROTEIN"/>
    <property type="match status" value="1"/>
</dbReference>
<dbReference type="SMART" id="SM00346">
    <property type="entry name" value="HTH_ICLR"/>
    <property type="match status" value="1"/>
</dbReference>
<dbReference type="PROSITE" id="PS51078">
    <property type="entry name" value="ICLR_ED"/>
    <property type="match status" value="1"/>
</dbReference>
<protein>
    <submittedName>
        <fullName evidence="7">Unannotated protein</fullName>
    </submittedName>
</protein>
<keyword evidence="3" id="KW-0804">Transcription</keyword>
<dbReference type="AlphaFoldDB" id="A0A6J7HH09"/>
<dbReference type="Pfam" id="PF09339">
    <property type="entry name" value="HTH_IclR"/>
    <property type="match status" value="1"/>
</dbReference>
<dbReference type="SUPFAM" id="SSF46785">
    <property type="entry name" value="Winged helix' DNA-binding domain"/>
    <property type="match status" value="1"/>
</dbReference>
<evidence type="ECO:0000259" key="5">
    <source>
        <dbReference type="PROSITE" id="PS51078"/>
    </source>
</evidence>
<proteinExistence type="predicted"/>
<dbReference type="InterPro" id="IPR005471">
    <property type="entry name" value="Tscrpt_reg_IclR_N"/>
</dbReference>
<dbReference type="EMBL" id="CAEZYH010000174">
    <property type="protein sequence ID" value="CAB4736792.1"/>
    <property type="molecule type" value="Genomic_DNA"/>
</dbReference>
<keyword evidence="1" id="KW-0805">Transcription regulation</keyword>
<dbReference type="InterPro" id="IPR029016">
    <property type="entry name" value="GAF-like_dom_sf"/>
</dbReference>
<evidence type="ECO:0000256" key="2">
    <source>
        <dbReference type="ARBA" id="ARBA00023125"/>
    </source>
</evidence>
<keyword evidence="2" id="KW-0238">DNA-binding</keyword>
<evidence type="ECO:0000259" key="4">
    <source>
        <dbReference type="PROSITE" id="PS51077"/>
    </source>
</evidence>
<evidence type="ECO:0000313" key="6">
    <source>
        <dbReference type="EMBL" id="CAB4736792.1"/>
    </source>
</evidence>
<feature type="domain" description="HTH iclR-type" evidence="4">
    <location>
        <begin position="7"/>
        <end position="67"/>
    </location>
</feature>
<dbReference type="SUPFAM" id="SSF55781">
    <property type="entry name" value="GAF domain-like"/>
    <property type="match status" value="1"/>
</dbReference>
<dbReference type="InterPro" id="IPR036388">
    <property type="entry name" value="WH-like_DNA-bd_sf"/>
</dbReference>
<accession>A0A6J7HH09</accession>
<reference evidence="7" key="1">
    <citation type="submission" date="2020-05" db="EMBL/GenBank/DDBJ databases">
        <authorList>
            <person name="Chiriac C."/>
            <person name="Salcher M."/>
            <person name="Ghai R."/>
            <person name="Kavagutti S V."/>
        </authorList>
    </citation>
    <scope>NUCLEOTIDE SEQUENCE</scope>
</reference>
<evidence type="ECO:0000256" key="1">
    <source>
        <dbReference type="ARBA" id="ARBA00023015"/>
    </source>
</evidence>
<name>A0A6J7HH09_9ZZZZ</name>
<dbReference type="GO" id="GO:0003677">
    <property type="term" value="F:DNA binding"/>
    <property type="evidence" value="ECO:0007669"/>
    <property type="project" value="UniProtKB-KW"/>
</dbReference>
<evidence type="ECO:0000256" key="3">
    <source>
        <dbReference type="ARBA" id="ARBA00023163"/>
    </source>
</evidence>
<sequence>MDSISGVGVVDKVVAVLRALEANGPLSLIELQDATGMPRATAHRLASALEDHGLVRRDANGKYALGMGLVSMGKAASKALPLTEIARPVLDTLRTRTGESVQLYMREGVGRRCVVSLESPHGLRWIVPEGSLLPLDAGSAGHVLAGERIDKRGWIQSIGEREAGVASVSAPVVNAQGIVVAAISVSGPIERLSRKPGERHGIAVVKAAKDLAMLL</sequence>
<dbReference type="EMBL" id="CAFBMF010000188">
    <property type="protein sequence ID" value="CAB4915510.1"/>
    <property type="molecule type" value="Genomic_DNA"/>
</dbReference>
<dbReference type="PANTHER" id="PTHR30136">
    <property type="entry name" value="HELIX-TURN-HELIX TRANSCRIPTIONAL REGULATOR, ICLR FAMILY"/>
    <property type="match status" value="1"/>
</dbReference>
<dbReference type="InterPro" id="IPR014757">
    <property type="entry name" value="Tscrpt_reg_IclR_C"/>
</dbReference>